<dbReference type="Proteomes" id="UP000548304">
    <property type="component" value="Unassembled WGS sequence"/>
</dbReference>
<accession>A0A852YYG9</accession>
<sequence length="113" mass="12524">MTSSADTETEYETRLLQLIARGFQFVQSTDSEGELQSLVGFRGHDNVIDVIRLESEDHVFATRMPGSEENIYAPSTVWWRSSGTVYEVIDQLLDLPDDHTPGSLLVATSGTTS</sequence>
<organism evidence="1 2">
    <name type="scientific">Actinopolyspora biskrensis</name>
    <dbReference type="NCBI Taxonomy" id="1470178"/>
    <lineage>
        <taxon>Bacteria</taxon>
        <taxon>Bacillati</taxon>
        <taxon>Actinomycetota</taxon>
        <taxon>Actinomycetes</taxon>
        <taxon>Actinopolysporales</taxon>
        <taxon>Actinopolysporaceae</taxon>
        <taxon>Actinopolyspora</taxon>
    </lineage>
</organism>
<comment type="caution">
    <text evidence="1">The sequence shown here is derived from an EMBL/GenBank/DDBJ whole genome shotgun (WGS) entry which is preliminary data.</text>
</comment>
<evidence type="ECO:0000313" key="2">
    <source>
        <dbReference type="Proteomes" id="UP000548304"/>
    </source>
</evidence>
<gene>
    <name evidence="1" type="ORF">FHR84_003483</name>
</gene>
<protein>
    <submittedName>
        <fullName evidence="1">Uncharacterized protein</fullName>
    </submittedName>
</protein>
<keyword evidence="2" id="KW-1185">Reference proteome</keyword>
<evidence type="ECO:0000313" key="1">
    <source>
        <dbReference type="EMBL" id="NYH80134.1"/>
    </source>
</evidence>
<name>A0A852YYG9_9ACTN</name>
<reference evidence="1 2" key="1">
    <citation type="submission" date="2020-07" db="EMBL/GenBank/DDBJ databases">
        <title>Genomic Encyclopedia of Type Strains, Phase III (KMG-III): the genomes of soil and plant-associated and newly described type strains.</title>
        <authorList>
            <person name="Whitman W."/>
        </authorList>
    </citation>
    <scope>NUCLEOTIDE SEQUENCE [LARGE SCALE GENOMIC DNA]</scope>
    <source>
        <strain evidence="1 2">CECT 8576</strain>
    </source>
</reference>
<proteinExistence type="predicted"/>
<dbReference type="RefSeq" id="WP_179536485.1">
    <property type="nucleotide sequence ID" value="NZ_JACBYW010000006.1"/>
</dbReference>
<dbReference type="EMBL" id="JACBYW010000006">
    <property type="protein sequence ID" value="NYH80134.1"/>
    <property type="molecule type" value="Genomic_DNA"/>
</dbReference>
<dbReference type="AlphaFoldDB" id="A0A852YYG9"/>